<gene>
    <name evidence="1" type="ORF">M413DRAFT_20506</name>
</gene>
<dbReference type="AlphaFoldDB" id="A0A0C3BIN7"/>
<dbReference type="OrthoDB" id="3132318at2759"/>
<accession>A0A0C3BIN7</accession>
<reference evidence="2" key="2">
    <citation type="submission" date="2015-01" db="EMBL/GenBank/DDBJ databases">
        <title>Evolutionary Origins and Diversification of the Mycorrhizal Mutualists.</title>
        <authorList>
            <consortium name="DOE Joint Genome Institute"/>
            <consortium name="Mycorrhizal Genomics Consortium"/>
            <person name="Kohler A."/>
            <person name="Kuo A."/>
            <person name="Nagy L.G."/>
            <person name="Floudas D."/>
            <person name="Copeland A."/>
            <person name="Barry K.W."/>
            <person name="Cichocki N."/>
            <person name="Veneault-Fourrey C."/>
            <person name="LaButti K."/>
            <person name="Lindquist E.A."/>
            <person name="Lipzen A."/>
            <person name="Lundell T."/>
            <person name="Morin E."/>
            <person name="Murat C."/>
            <person name="Riley R."/>
            <person name="Ohm R."/>
            <person name="Sun H."/>
            <person name="Tunlid A."/>
            <person name="Henrissat B."/>
            <person name="Grigoriev I.V."/>
            <person name="Hibbett D.S."/>
            <person name="Martin F."/>
        </authorList>
    </citation>
    <scope>NUCLEOTIDE SEQUENCE [LARGE SCALE GENOMIC DNA]</scope>
    <source>
        <strain evidence="2">h7</strain>
    </source>
</reference>
<name>A0A0C3BIN7_HEBCY</name>
<keyword evidence="2" id="KW-1185">Reference proteome</keyword>
<organism evidence="1 2">
    <name type="scientific">Hebeloma cylindrosporum</name>
    <dbReference type="NCBI Taxonomy" id="76867"/>
    <lineage>
        <taxon>Eukaryota</taxon>
        <taxon>Fungi</taxon>
        <taxon>Dikarya</taxon>
        <taxon>Basidiomycota</taxon>
        <taxon>Agaricomycotina</taxon>
        <taxon>Agaricomycetes</taxon>
        <taxon>Agaricomycetidae</taxon>
        <taxon>Agaricales</taxon>
        <taxon>Agaricineae</taxon>
        <taxon>Hymenogastraceae</taxon>
        <taxon>Hebeloma</taxon>
    </lineage>
</organism>
<dbReference type="HOGENOM" id="CLU_180191_1_0_1"/>
<dbReference type="EMBL" id="KN831804">
    <property type="protein sequence ID" value="KIM36565.1"/>
    <property type="molecule type" value="Genomic_DNA"/>
</dbReference>
<dbReference type="Proteomes" id="UP000053424">
    <property type="component" value="Unassembled WGS sequence"/>
</dbReference>
<reference evidence="1 2" key="1">
    <citation type="submission" date="2014-04" db="EMBL/GenBank/DDBJ databases">
        <authorList>
            <consortium name="DOE Joint Genome Institute"/>
            <person name="Kuo A."/>
            <person name="Gay G."/>
            <person name="Dore J."/>
            <person name="Kohler A."/>
            <person name="Nagy L.G."/>
            <person name="Floudas D."/>
            <person name="Copeland A."/>
            <person name="Barry K.W."/>
            <person name="Cichocki N."/>
            <person name="Veneault-Fourrey C."/>
            <person name="LaButti K."/>
            <person name="Lindquist E.A."/>
            <person name="Lipzen A."/>
            <person name="Lundell T."/>
            <person name="Morin E."/>
            <person name="Murat C."/>
            <person name="Sun H."/>
            <person name="Tunlid A."/>
            <person name="Henrissat B."/>
            <person name="Grigoriev I.V."/>
            <person name="Hibbett D.S."/>
            <person name="Martin F."/>
            <person name="Nordberg H.P."/>
            <person name="Cantor M.N."/>
            <person name="Hua S.X."/>
        </authorList>
    </citation>
    <scope>NUCLEOTIDE SEQUENCE [LARGE SCALE GENOMIC DNA]</scope>
    <source>
        <strain evidence="2">h7</strain>
    </source>
</reference>
<evidence type="ECO:0000313" key="1">
    <source>
        <dbReference type="EMBL" id="KIM36565.1"/>
    </source>
</evidence>
<protein>
    <submittedName>
        <fullName evidence="1">Uncharacterized protein</fullName>
    </submittedName>
</protein>
<evidence type="ECO:0000313" key="2">
    <source>
        <dbReference type="Proteomes" id="UP000053424"/>
    </source>
</evidence>
<proteinExistence type="predicted"/>
<sequence>MCQQISEGTRWAKCGHFQRHMVVAILDCNSQRCTKSVYHPSNCRLPTCVNIFNTEIQRDVDRVDEYCFACRAAQARAAGVRLT</sequence>